<feature type="transmembrane region" description="Helical" evidence="6">
    <location>
        <begin position="113"/>
        <end position="139"/>
    </location>
</feature>
<reference evidence="7 8" key="1">
    <citation type="submission" date="2023-08" db="EMBL/GenBank/DDBJ databases">
        <title>Black Yeasts Isolated from many extreme environments.</title>
        <authorList>
            <person name="Coleine C."/>
            <person name="Stajich J.E."/>
            <person name="Selbmann L."/>
        </authorList>
    </citation>
    <scope>NUCLEOTIDE SEQUENCE [LARGE SCALE GENOMIC DNA]</scope>
    <source>
        <strain evidence="7 8">CCFEE 5885</strain>
    </source>
</reference>
<evidence type="ECO:0000256" key="1">
    <source>
        <dbReference type="ARBA" id="ARBA00004141"/>
    </source>
</evidence>
<evidence type="ECO:0000256" key="5">
    <source>
        <dbReference type="ARBA" id="ARBA00023136"/>
    </source>
</evidence>
<comment type="caution">
    <text evidence="7">The sequence shown here is derived from an EMBL/GenBank/DDBJ whole genome shotgun (WGS) entry which is preliminary data.</text>
</comment>
<feature type="transmembrane region" description="Helical" evidence="6">
    <location>
        <begin position="200"/>
        <end position="225"/>
    </location>
</feature>
<dbReference type="Pfam" id="PF03661">
    <property type="entry name" value="TMEM33_Pom33"/>
    <property type="match status" value="1"/>
</dbReference>
<evidence type="ECO:0000256" key="2">
    <source>
        <dbReference type="ARBA" id="ARBA00007322"/>
    </source>
</evidence>
<keyword evidence="3 6" id="KW-0812">Transmembrane</keyword>
<protein>
    <submittedName>
        <fullName evidence="7">Transmembrane nucleoporin</fullName>
    </submittedName>
</protein>
<name>A0ABR0KP59_9EURO</name>
<dbReference type="PANTHER" id="PTHR12703">
    <property type="entry name" value="TRANSMEMBRANE PROTEIN 33"/>
    <property type="match status" value="1"/>
</dbReference>
<evidence type="ECO:0000313" key="8">
    <source>
        <dbReference type="Proteomes" id="UP001345013"/>
    </source>
</evidence>
<accession>A0ABR0KP59</accession>
<feature type="transmembrane region" description="Helical" evidence="6">
    <location>
        <begin position="35"/>
        <end position="58"/>
    </location>
</feature>
<evidence type="ECO:0000256" key="3">
    <source>
        <dbReference type="ARBA" id="ARBA00022692"/>
    </source>
</evidence>
<dbReference type="PANTHER" id="PTHR12703:SF4">
    <property type="entry name" value="TRANSMEMBRANE PROTEIN 33"/>
    <property type="match status" value="1"/>
</dbReference>
<organism evidence="7 8">
    <name type="scientific">Lithohypha guttulata</name>
    <dbReference type="NCBI Taxonomy" id="1690604"/>
    <lineage>
        <taxon>Eukaryota</taxon>
        <taxon>Fungi</taxon>
        <taxon>Dikarya</taxon>
        <taxon>Ascomycota</taxon>
        <taxon>Pezizomycotina</taxon>
        <taxon>Eurotiomycetes</taxon>
        <taxon>Chaetothyriomycetidae</taxon>
        <taxon>Chaetothyriales</taxon>
        <taxon>Trichomeriaceae</taxon>
        <taxon>Lithohypha</taxon>
    </lineage>
</organism>
<sequence length="295" mass="32985">MPAPPSPNLPLTERLQKLALTLQYKFISRSLKKPLAWFVGHFTLLFCVFRYSLSYITFNAASKWAAFSYRTAFMAAVATYGIVVYKAFRARVKPGSPPAQTAITLLGDENVQYLLISLVWLISRQIPLALLPFSVYSIFHVATYTRTNLIPTFQQPKPTPAGQSPQQPKPQSGLAAMIGRFVKEYYDSSMMLVAALEIALWGRLFLSALTFSKGAWMLLGLYTVFLRARFHQSTFVQGAFGQFSARIDQQVNQQNVPPAAKQAWDTIKNVSRQGVEATDVRKYLGNSQGAPKKAQ</sequence>
<keyword evidence="8" id="KW-1185">Reference proteome</keyword>
<feature type="transmembrane region" description="Helical" evidence="6">
    <location>
        <begin position="64"/>
        <end position="85"/>
    </location>
</feature>
<evidence type="ECO:0000256" key="6">
    <source>
        <dbReference type="SAM" id="Phobius"/>
    </source>
</evidence>
<comment type="subcellular location">
    <subcellularLocation>
        <location evidence="1">Membrane</location>
        <topology evidence="1">Multi-pass membrane protein</topology>
    </subcellularLocation>
</comment>
<dbReference type="InterPro" id="IPR051645">
    <property type="entry name" value="PER33/POM33_regulator"/>
</dbReference>
<gene>
    <name evidence="7" type="primary">POM33</name>
    <name evidence="7" type="ORF">LTR24_000236</name>
</gene>
<dbReference type="Proteomes" id="UP001345013">
    <property type="component" value="Unassembled WGS sequence"/>
</dbReference>
<proteinExistence type="inferred from homology"/>
<evidence type="ECO:0000256" key="4">
    <source>
        <dbReference type="ARBA" id="ARBA00022989"/>
    </source>
</evidence>
<keyword evidence="5 6" id="KW-0472">Membrane</keyword>
<evidence type="ECO:0000313" key="7">
    <source>
        <dbReference type="EMBL" id="KAK5102326.1"/>
    </source>
</evidence>
<keyword evidence="4 6" id="KW-1133">Transmembrane helix</keyword>
<dbReference type="InterPro" id="IPR005344">
    <property type="entry name" value="TMEM33/Pom33"/>
</dbReference>
<dbReference type="EMBL" id="JAVRRG010000002">
    <property type="protein sequence ID" value="KAK5102326.1"/>
    <property type="molecule type" value="Genomic_DNA"/>
</dbReference>
<comment type="similarity">
    <text evidence="2">Belongs to the PER33/POM33 family.</text>
</comment>